<evidence type="ECO:0000256" key="5">
    <source>
        <dbReference type="ARBA" id="ARBA00022840"/>
    </source>
</evidence>
<dbReference type="STRING" id="112090.W4G5N0"/>
<evidence type="ECO:0000256" key="1">
    <source>
        <dbReference type="ARBA" id="ARBA00008941"/>
    </source>
</evidence>
<feature type="domain" description="PI3K/PI4K catalytic" evidence="6">
    <location>
        <begin position="139"/>
        <end position="363"/>
    </location>
</feature>
<organism evidence="7">
    <name type="scientific">Aphanomyces astaci</name>
    <name type="common">Crayfish plague agent</name>
    <dbReference type="NCBI Taxonomy" id="112090"/>
    <lineage>
        <taxon>Eukaryota</taxon>
        <taxon>Sar</taxon>
        <taxon>Stramenopiles</taxon>
        <taxon>Oomycota</taxon>
        <taxon>Saprolegniomycetes</taxon>
        <taxon>Saprolegniales</taxon>
        <taxon>Verrucalvaceae</taxon>
        <taxon>Aphanomyces</taxon>
    </lineage>
</organism>
<dbReference type="OrthoDB" id="5839at2759"/>
<gene>
    <name evidence="7" type="ORF">H257_10722</name>
</gene>
<protein>
    <recommendedName>
        <fullName evidence="6">PI3K/PI4K catalytic domain-containing protein</fullName>
    </recommendedName>
</protein>
<dbReference type="RefSeq" id="XP_009835663.1">
    <property type="nucleotide sequence ID" value="XM_009837361.1"/>
</dbReference>
<evidence type="ECO:0000259" key="6">
    <source>
        <dbReference type="Pfam" id="PF00454"/>
    </source>
</evidence>
<dbReference type="PANTHER" id="PTHR45800">
    <property type="entry name" value="PHOSPHATIDYLINOSITOL 4-KINASE GAMMA"/>
    <property type="match status" value="1"/>
</dbReference>
<dbReference type="GeneID" id="20812718"/>
<dbReference type="VEuPathDB" id="FungiDB:H257_10722"/>
<evidence type="ECO:0000256" key="4">
    <source>
        <dbReference type="ARBA" id="ARBA00022777"/>
    </source>
</evidence>
<name>W4G5N0_APHAT</name>
<keyword evidence="2" id="KW-0808">Transferase</keyword>
<keyword evidence="5" id="KW-0067">ATP-binding</keyword>
<comment type="similarity">
    <text evidence="1">Belongs to the PI3/PI4-kinase family. Type II PI4K subfamily.</text>
</comment>
<sequence length="426" mass="45239">MSMCAAYVSALNKSTTSTSSATTAWLISYKGGKRRSAALVAAFQAKKTSLALQLLPKLLLKQPNFAVWLKGTTCSPSPVDLVATSTPLTPCESTVVPVNPATALRALVTTAVVQQNASLELTADGCGGVYIVYPSTSRAPLAVFKPMDEEYMAPQNPRGYRCPGAVIGETAHPVKKGFLVGDGAAREVAAYLLDAAYDHFSGVPATHFVSLPVGGTWKDGSVQAYVTSESSAEDIGTLRFGVVDVHKIAILDLRLFNTDRHAGNILLQTPSSPLSSAYAMVPIDHGLCLPSVEHLDAATFEWLHWPQAKFPLSPEAAAHVASLDIDQDAATLRAIGLPETSVLTMQICTKLLQKGVENGFTLYDVGAVMEREGCGNLPSKLEMLVAGVKESVQDMSSPGFLIEVDDAIDALWEAADKCRGRSMSVL</sequence>
<dbReference type="Pfam" id="PF00454">
    <property type="entry name" value="PI3_PI4_kinase"/>
    <property type="match status" value="1"/>
</dbReference>
<dbReference type="GO" id="GO:0005524">
    <property type="term" value="F:ATP binding"/>
    <property type="evidence" value="ECO:0007669"/>
    <property type="project" value="UniProtKB-KW"/>
</dbReference>
<keyword evidence="4" id="KW-0418">Kinase</keyword>
<reference evidence="7" key="1">
    <citation type="submission" date="2013-12" db="EMBL/GenBank/DDBJ databases">
        <title>The Genome Sequence of Aphanomyces astaci APO3.</title>
        <authorList>
            <consortium name="The Broad Institute Genomics Platform"/>
            <person name="Russ C."/>
            <person name="Tyler B."/>
            <person name="van West P."/>
            <person name="Dieguez-Uribeondo J."/>
            <person name="Young S.K."/>
            <person name="Zeng Q."/>
            <person name="Gargeya S."/>
            <person name="Fitzgerald M."/>
            <person name="Abouelleil A."/>
            <person name="Alvarado L."/>
            <person name="Chapman S.B."/>
            <person name="Gainer-Dewar J."/>
            <person name="Goldberg J."/>
            <person name="Griggs A."/>
            <person name="Gujja S."/>
            <person name="Hansen M."/>
            <person name="Howarth C."/>
            <person name="Imamovic A."/>
            <person name="Ireland A."/>
            <person name="Larimer J."/>
            <person name="McCowan C."/>
            <person name="Murphy C."/>
            <person name="Pearson M."/>
            <person name="Poon T.W."/>
            <person name="Priest M."/>
            <person name="Roberts A."/>
            <person name="Saif S."/>
            <person name="Shea T."/>
            <person name="Sykes S."/>
            <person name="Wortman J."/>
            <person name="Nusbaum C."/>
            <person name="Birren B."/>
        </authorList>
    </citation>
    <scope>NUCLEOTIDE SEQUENCE [LARGE SCALE GENOMIC DNA]</scope>
    <source>
        <strain evidence="7">APO3</strain>
    </source>
</reference>
<dbReference type="InterPro" id="IPR000403">
    <property type="entry name" value="PI3/4_kinase_cat_dom"/>
</dbReference>
<evidence type="ECO:0000256" key="3">
    <source>
        <dbReference type="ARBA" id="ARBA00022741"/>
    </source>
</evidence>
<dbReference type="InterPro" id="IPR044571">
    <property type="entry name" value="P4KG1-8"/>
</dbReference>
<dbReference type="PANTHER" id="PTHR45800:SF11">
    <property type="entry name" value="PHOSPHATIDYLINOSITOL 3-KINASE-RELATED PROTEIN KINASE"/>
    <property type="match status" value="1"/>
</dbReference>
<evidence type="ECO:0000313" key="7">
    <source>
        <dbReference type="EMBL" id="ETV74576.1"/>
    </source>
</evidence>
<accession>W4G5N0</accession>
<proteinExistence type="inferred from homology"/>
<dbReference type="AlphaFoldDB" id="W4G5N0"/>
<dbReference type="EMBL" id="KI913143">
    <property type="protein sequence ID" value="ETV74576.1"/>
    <property type="molecule type" value="Genomic_DNA"/>
</dbReference>
<dbReference type="GO" id="GO:0016301">
    <property type="term" value="F:kinase activity"/>
    <property type="evidence" value="ECO:0007669"/>
    <property type="project" value="UniProtKB-KW"/>
</dbReference>
<keyword evidence="3" id="KW-0547">Nucleotide-binding</keyword>
<evidence type="ECO:0000256" key="2">
    <source>
        <dbReference type="ARBA" id="ARBA00022679"/>
    </source>
</evidence>